<dbReference type="InterPro" id="IPR041467">
    <property type="entry name" value="Sco4008_C"/>
</dbReference>
<sequence>MTTSSRSDSPRDRVIEAATAEFAQCGIAGARIDRIAKTAKTSKERVYAYFRSKEELYGFVLARELEAIGEATPMDTADLPGYAGRVHDYFVAHPDRLRLMRWGQLEAAGAEADRATQETATRKADQLRRAQREGLLDPSWDPLDILVFLNQLAMSWAGQPGLTAMSDGARDRFLAERRAAVVAAVERLFPAVPGGPASSV</sequence>
<dbReference type="Pfam" id="PF17926">
    <property type="entry name" value="TetR_C_21"/>
    <property type="match status" value="1"/>
</dbReference>
<dbReference type="PANTHER" id="PTHR30328">
    <property type="entry name" value="TRANSCRIPTIONAL REPRESSOR"/>
    <property type="match status" value="1"/>
</dbReference>
<dbReference type="InterPro" id="IPR036271">
    <property type="entry name" value="Tet_transcr_reg_TetR-rel_C_sf"/>
</dbReference>
<dbReference type="Gene3D" id="1.10.357.10">
    <property type="entry name" value="Tetracycline Repressor, domain 2"/>
    <property type="match status" value="1"/>
</dbReference>
<dbReference type="RefSeq" id="WP_344779760.1">
    <property type="nucleotide sequence ID" value="NZ_BAAAZW010000001.1"/>
</dbReference>
<reference evidence="5" key="1">
    <citation type="journal article" date="2019" name="Int. J. Syst. Evol. Microbiol.">
        <title>The Global Catalogue of Microorganisms (GCM) 10K type strain sequencing project: providing services to taxonomists for standard genome sequencing and annotation.</title>
        <authorList>
            <consortium name="The Broad Institute Genomics Platform"/>
            <consortium name="The Broad Institute Genome Sequencing Center for Infectious Disease"/>
            <person name="Wu L."/>
            <person name="Ma J."/>
        </authorList>
    </citation>
    <scope>NUCLEOTIDE SEQUENCE [LARGE SCALE GENOMIC DNA]</scope>
    <source>
        <strain evidence="5">JCM 16923</strain>
    </source>
</reference>
<keyword evidence="5" id="KW-1185">Reference proteome</keyword>
<dbReference type="SUPFAM" id="SSF46689">
    <property type="entry name" value="Homeodomain-like"/>
    <property type="match status" value="1"/>
</dbReference>
<protein>
    <submittedName>
        <fullName evidence="4">TetR family transcriptional regulator</fullName>
    </submittedName>
</protein>
<dbReference type="PRINTS" id="PR00455">
    <property type="entry name" value="HTHTETR"/>
</dbReference>
<evidence type="ECO:0000259" key="3">
    <source>
        <dbReference type="PROSITE" id="PS50977"/>
    </source>
</evidence>
<dbReference type="Pfam" id="PF00440">
    <property type="entry name" value="TetR_N"/>
    <property type="match status" value="1"/>
</dbReference>
<feature type="domain" description="HTH tetR-type" evidence="3">
    <location>
        <begin position="8"/>
        <end position="68"/>
    </location>
</feature>
<dbReference type="EMBL" id="BAAAZW010000001">
    <property type="protein sequence ID" value="GAA3948658.1"/>
    <property type="molecule type" value="Genomic_DNA"/>
</dbReference>
<proteinExistence type="predicted"/>
<dbReference type="InterPro" id="IPR009057">
    <property type="entry name" value="Homeodomain-like_sf"/>
</dbReference>
<accession>A0ABP7NMJ5</accession>
<dbReference type="PROSITE" id="PS50977">
    <property type="entry name" value="HTH_TETR_2"/>
    <property type="match status" value="1"/>
</dbReference>
<evidence type="ECO:0000256" key="2">
    <source>
        <dbReference type="PROSITE-ProRule" id="PRU00335"/>
    </source>
</evidence>
<dbReference type="InterPro" id="IPR050109">
    <property type="entry name" value="HTH-type_TetR-like_transc_reg"/>
</dbReference>
<comment type="caution">
    <text evidence="4">The sequence shown here is derived from an EMBL/GenBank/DDBJ whole genome shotgun (WGS) entry which is preliminary data.</text>
</comment>
<dbReference type="SUPFAM" id="SSF48498">
    <property type="entry name" value="Tetracyclin repressor-like, C-terminal domain"/>
    <property type="match status" value="1"/>
</dbReference>
<evidence type="ECO:0000313" key="5">
    <source>
        <dbReference type="Proteomes" id="UP001418444"/>
    </source>
</evidence>
<gene>
    <name evidence="4" type="ORF">GCM10022231_02420</name>
</gene>
<name>A0ABP7NMJ5_9ACTN</name>
<evidence type="ECO:0000313" key="4">
    <source>
        <dbReference type="EMBL" id="GAA3948658.1"/>
    </source>
</evidence>
<keyword evidence="1 2" id="KW-0238">DNA-binding</keyword>
<dbReference type="Proteomes" id="UP001418444">
    <property type="component" value="Unassembled WGS sequence"/>
</dbReference>
<evidence type="ECO:0000256" key="1">
    <source>
        <dbReference type="ARBA" id="ARBA00023125"/>
    </source>
</evidence>
<organism evidence="4 5">
    <name type="scientific">Gordonia caeni</name>
    <dbReference type="NCBI Taxonomy" id="1007097"/>
    <lineage>
        <taxon>Bacteria</taxon>
        <taxon>Bacillati</taxon>
        <taxon>Actinomycetota</taxon>
        <taxon>Actinomycetes</taxon>
        <taxon>Mycobacteriales</taxon>
        <taxon>Gordoniaceae</taxon>
        <taxon>Gordonia</taxon>
    </lineage>
</organism>
<feature type="DNA-binding region" description="H-T-H motif" evidence="2">
    <location>
        <begin position="31"/>
        <end position="50"/>
    </location>
</feature>
<dbReference type="PANTHER" id="PTHR30328:SF54">
    <property type="entry name" value="HTH-TYPE TRANSCRIPTIONAL REPRESSOR SCO4008"/>
    <property type="match status" value="1"/>
</dbReference>
<dbReference type="InterPro" id="IPR001647">
    <property type="entry name" value="HTH_TetR"/>
</dbReference>